<dbReference type="PROSITE" id="PS51257">
    <property type="entry name" value="PROKAR_LIPOPROTEIN"/>
    <property type="match status" value="1"/>
</dbReference>
<protein>
    <submittedName>
        <fullName evidence="1">DUF6452 family protein</fullName>
    </submittedName>
</protein>
<organism evidence="1 2">
    <name type="scientific">Gaetbulibacter jejuensis</name>
    <dbReference type="NCBI Taxonomy" id="584607"/>
    <lineage>
        <taxon>Bacteria</taxon>
        <taxon>Pseudomonadati</taxon>
        <taxon>Bacteroidota</taxon>
        <taxon>Flavobacteriia</taxon>
        <taxon>Flavobacteriales</taxon>
        <taxon>Flavobacteriaceae</taxon>
        <taxon>Gaetbulibacter</taxon>
    </lineage>
</organism>
<evidence type="ECO:0000313" key="1">
    <source>
        <dbReference type="EMBL" id="GAA0744022.1"/>
    </source>
</evidence>
<dbReference type="Proteomes" id="UP001500736">
    <property type="component" value="Unassembled WGS sequence"/>
</dbReference>
<dbReference type="RefSeq" id="WP_343797584.1">
    <property type="nucleotide sequence ID" value="NZ_BAAAGF010000002.1"/>
</dbReference>
<accession>A0ABN1JPE6</accession>
<dbReference type="InterPro" id="IPR045607">
    <property type="entry name" value="DUF6452"/>
</dbReference>
<reference evidence="1 2" key="1">
    <citation type="journal article" date="2019" name="Int. J. Syst. Evol. Microbiol.">
        <title>The Global Catalogue of Microorganisms (GCM) 10K type strain sequencing project: providing services to taxonomists for standard genome sequencing and annotation.</title>
        <authorList>
            <consortium name="The Broad Institute Genomics Platform"/>
            <consortium name="The Broad Institute Genome Sequencing Center for Infectious Disease"/>
            <person name="Wu L."/>
            <person name="Ma J."/>
        </authorList>
    </citation>
    <scope>NUCLEOTIDE SEQUENCE [LARGE SCALE GENOMIC DNA]</scope>
    <source>
        <strain evidence="1 2">JCM 15976</strain>
    </source>
</reference>
<evidence type="ECO:0000313" key="2">
    <source>
        <dbReference type="Proteomes" id="UP001500736"/>
    </source>
</evidence>
<name>A0ABN1JPE6_9FLAO</name>
<dbReference type="Pfam" id="PF20050">
    <property type="entry name" value="DUF6452"/>
    <property type="match status" value="1"/>
</dbReference>
<dbReference type="EMBL" id="BAAAGF010000002">
    <property type="protein sequence ID" value="GAA0744022.1"/>
    <property type="molecule type" value="Genomic_DNA"/>
</dbReference>
<comment type="caution">
    <text evidence="1">The sequence shown here is derived from an EMBL/GenBank/DDBJ whole genome shotgun (WGS) entry which is preliminary data.</text>
</comment>
<gene>
    <name evidence="1" type="ORF">GCM10009431_17760</name>
</gene>
<proteinExistence type="predicted"/>
<sequence>MIKKISALVFLIAVLFLGCERDDICSEATATTPHLIIRFYDVNDTDEPKSVRQLTVTGQGVEDEIVSSTTTDSILLPLRFQNEGETISTFFELKKDTDYDTNGNDSNASNTDVIEVSYTPEFIYVSRACGYKSIFAGTEIDVIEADDDDVWIINALTVNTTIEDEKAAHINIYH</sequence>
<keyword evidence="2" id="KW-1185">Reference proteome</keyword>